<organism evidence="1 2">
    <name type="scientific">Peredibacter starrii</name>
    <dbReference type="NCBI Taxonomy" id="28202"/>
    <lineage>
        <taxon>Bacteria</taxon>
        <taxon>Pseudomonadati</taxon>
        <taxon>Bdellovibrionota</taxon>
        <taxon>Bacteriovoracia</taxon>
        <taxon>Bacteriovoracales</taxon>
        <taxon>Bacteriovoracaceae</taxon>
        <taxon>Peredibacter</taxon>
    </lineage>
</organism>
<dbReference type="Proteomes" id="UP001324634">
    <property type="component" value="Chromosome"/>
</dbReference>
<keyword evidence="2" id="KW-1185">Reference proteome</keyword>
<sequence>MAQDQTKKEALFNEVKGSLFEYLVAKEIARLGNEELQFQQTLDRNYLNVLSQQDRMVRQFYPEMLPFLNQVSKNTVARMVEYLGKLPKNPKVMGKFSNSAIHDEIHEADLLVNHDDVLLPVSLKLNKKHAYVNTKSGGIKSFFLQYFPFLDSSIQEKFNQLVDLEFSRMAFELHALHDLDYSGNFGLWVQKGFSELPGELDQDSRNILKSYYARIAQEMHTILSNAQKQNPEAFAASLAPLMGFGKSEILQVICFHEFPSGESPDIDLHTYSDLKKYLSDAKIGEFNSIASVELDIGPWSLHIRVKPMNKFTTTAIKINCSIKVRK</sequence>
<accession>A0AAX4HIW8</accession>
<evidence type="ECO:0000313" key="1">
    <source>
        <dbReference type="EMBL" id="WPU63187.1"/>
    </source>
</evidence>
<name>A0AAX4HIW8_9BACT</name>
<proteinExistence type="predicted"/>
<evidence type="ECO:0000313" key="2">
    <source>
        <dbReference type="Proteomes" id="UP001324634"/>
    </source>
</evidence>
<reference evidence="1 2" key="1">
    <citation type="submission" date="2023-11" db="EMBL/GenBank/DDBJ databases">
        <title>Peredibacter starrii A3.12.</title>
        <authorList>
            <person name="Mitchell R.J."/>
        </authorList>
    </citation>
    <scope>NUCLEOTIDE SEQUENCE [LARGE SCALE GENOMIC DNA]</scope>
    <source>
        <strain evidence="1 2">A3.12</strain>
    </source>
</reference>
<dbReference type="AlphaFoldDB" id="A0AAX4HIW8"/>
<protein>
    <submittedName>
        <fullName evidence="1">Uncharacterized protein</fullName>
    </submittedName>
</protein>
<dbReference type="EMBL" id="CP139487">
    <property type="protein sequence ID" value="WPU63187.1"/>
    <property type="molecule type" value="Genomic_DNA"/>
</dbReference>
<gene>
    <name evidence="1" type="ORF">SOO65_10870</name>
</gene>
<dbReference type="KEGG" id="psti:SOO65_10870"/>
<dbReference type="RefSeq" id="WP_321389441.1">
    <property type="nucleotide sequence ID" value="NZ_CP139487.1"/>
</dbReference>